<sequence length="85" mass="10063">MIMMLQRTLRVYRNCQLQVKPAKAWQFQKAGFIIIKKCADVQMQSMQVKAWTLANLMTSSLRSTKIKLLKEILSNPWLLQMQWSF</sequence>
<protein>
    <submittedName>
        <fullName evidence="1">Uncharacterized protein</fullName>
    </submittedName>
</protein>
<reference evidence="1" key="1">
    <citation type="submission" date="2014-09" db="EMBL/GenBank/DDBJ databases">
        <authorList>
            <person name="Magalhaes I.L.F."/>
            <person name="Oliveira U."/>
            <person name="Santos F.R."/>
            <person name="Vidigal T.H.D.A."/>
            <person name="Brescovit A.D."/>
            <person name="Santos A.J."/>
        </authorList>
    </citation>
    <scope>NUCLEOTIDE SEQUENCE</scope>
    <source>
        <tissue evidence="1">Shoot tissue taken approximately 20 cm above the soil surface</tissue>
    </source>
</reference>
<accession>A0A0A9EIS9</accession>
<evidence type="ECO:0000313" key="1">
    <source>
        <dbReference type="EMBL" id="JAE00595.1"/>
    </source>
</evidence>
<name>A0A0A9EIS9_ARUDO</name>
<dbReference type="AlphaFoldDB" id="A0A0A9EIS9"/>
<reference evidence="1" key="2">
    <citation type="journal article" date="2015" name="Data Brief">
        <title>Shoot transcriptome of the giant reed, Arundo donax.</title>
        <authorList>
            <person name="Barrero R.A."/>
            <person name="Guerrero F.D."/>
            <person name="Moolhuijzen P."/>
            <person name="Goolsby J.A."/>
            <person name="Tidwell J."/>
            <person name="Bellgard S.E."/>
            <person name="Bellgard M.I."/>
        </authorList>
    </citation>
    <scope>NUCLEOTIDE SEQUENCE</scope>
    <source>
        <tissue evidence="1">Shoot tissue taken approximately 20 cm above the soil surface</tissue>
    </source>
</reference>
<organism evidence="1">
    <name type="scientific">Arundo donax</name>
    <name type="common">Giant reed</name>
    <name type="synonym">Donax arundinaceus</name>
    <dbReference type="NCBI Taxonomy" id="35708"/>
    <lineage>
        <taxon>Eukaryota</taxon>
        <taxon>Viridiplantae</taxon>
        <taxon>Streptophyta</taxon>
        <taxon>Embryophyta</taxon>
        <taxon>Tracheophyta</taxon>
        <taxon>Spermatophyta</taxon>
        <taxon>Magnoliopsida</taxon>
        <taxon>Liliopsida</taxon>
        <taxon>Poales</taxon>
        <taxon>Poaceae</taxon>
        <taxon>PACMAD clade</taxon>
        <taxon>Arundinoideae</taxon>
        <taxon>Arundineae</taxon>
        <taxon>Arundo</taxon>
    </lineage>
</organism>
<dbReference type="EMBL" id="GBRH01197301">
    <property type="protein sequence ID" value="JAE00595.1"/>
    <property type="molecule type" value="Transcribed_RNA"/>
</dbReference>
<proteinExistence type="predicted"/>